<dbReference type="Pfam" id="PF00528">
    <property type="entry name" value="BPD_transp_1"/>
    <property type="match status" value="2"/>
</dbReference>
<keyword evidence="2 5" id="KW-0812">Transmembrane</keyword>
<dbReference type="InterPro" id="IPR035906">
    <property type="entry name" value="MetI-like_sf"/>
</dbReference>
<feature type="domain" description="ABC transmembrane type-1" evidence="6">
    <location>
        <begin position="64"/>
        <end position="257"/>
    </location>
</feature>
<evidence type="ECO:0000313" key="8">
    <source>
        <dbReference type="Proteomes" id="UP000309215"/>
    </source>
</evidence>
<dbReference type="SUPFAM" id="SSF161098">
    <property type="entry name" value="MetI-like"/>
    <property type="match status" value="2"/>
</dbReference>
<keyword evidence="5" id="KW-0813">Transport</keyword>
<evidence type="ECO:0000256" key="5">
    <source>
        <dbReference type="RuleBase" id="RU363032"/>
    </source>
</evidence>
<evidence type="ECO:0000313" key="7">
    <source>
        <dbReference type="EMBL" id="TKD00517.1"/>
    </source>
</evidence>
<feature type="transmembrane region" description="Helical" evidence="5">
    <location>
        <begin position="285"/>
        <end position="306"/>
    </location>
</feature>
<evidence type="ECO:0000259" key="6">
    <source>
        <dbReference type="PROSITE" id="PS50928"/>
    </source>
</evidence>
<dbReference type="PANTHER" id="PTHR43470">
    <property type="entry name" value="PHOSPHATE TRANSPORT SYSTEM PERMEASE PROTEIN PSTA-RELATED"/>
    <property type="match status" value="1"/>
</dbReference>
<dbReference type="PROSITE" id="PS50928">
    <property type="entry name" value="ABC_TM1"/>
    <property type="match status" value="2"/>
</dbReference>
<evidence type="ECO:0000256" key="2">
    <source>
        <dbReference type="ARBA" id="ARBA00022692"/>
    </source>
</evidence>
<evidence type="ECO:0000256" key="1">
    <source>
        <dbReference type="ARBA" id="ARBA00004651"/>
    </source>
</evidence>
<evidence type="ECO:0000256" key="3">
    <source>
        <dbReference type="ARBA" id="ARBA00022989"/>
    </source>
</evidence>
<dbReference type="Proteomes" id="UP000309215">
    <property type="component" value="Unassembled WGS sequence"/>
</dbReference>
<dbReference type="GO" id="GO:0005886">
    <property type="term" value="C:plasma membrane"/>
    <property type="evidence" value="ECO:0007669"/>
    <property type="project" value="UniProtKB-SubCell"/>
</dbReference>
<sequence length="405" mass="41357">MGTRVTRSLADVVVPKLLFLCALASVLATLVIAGLLAAEALGFVRTLGASRPAAGTPSGLASLLAGTVLATLVAVLVALPLGLAAAIYLSEFAGPRARRILAPTLDGLASLPTVVLGYLAIALLTPSLGAHHVLLSGVALGVMILPYFAAQSAHVISAVPQNLREGAYALGASKLATVNAIVLKSARGGIGAALLFAVARALGEVMILVIITGHTPQGGWDVWVLEASSHLARASLSVTIEGALALVALALGMAVPASIGAAAWLEEYAPRGKRMSRVEKLARTLAAAPPIVYGLLGVAIFVRVLGSGESTIAGAAMLALLLLPRMTTAFREALRAVPGSLREACLALGADRLRTLREVVLPAAMPDIWRGALRSLARAAVETAPLAWIGALSLSALPWKLFVAA</sequence>
<evidence type="ECO:0000256" key="4">
    <source>
        <dbReference type="ARBA" id="ARBA00023136"/>
    </source>
</evidence>
<keyword evidence="8" id="KW-1185">Reference proteome</keyword>
<dbReference type="RefSeq" id="WP_136933269.1">
    <property type="nucleotide sequence ID" value="NZ_SSMQ01000046.1"/>
</dbReference>
<proteinExistence type="inferred from homology"/>
<organism evidence="7 8">
    <name type="scientific">Polyangium fumosum</name>
    <dbReference type="NCBI Taxonomy" id="889272"/>
    <lineage>
        <taxon>Bacteria</taxon>
        <taxon>Pseudomonadati</taxon>
        <taxon>Myxococcota</taxon>
        <taxon>Polyangia</taxon>
        <taxon>Polyangiales</taxon>
        <taxon>Polyangiaceae</taxon>
        <taxon>Polyangium</taxon>
    </lineage>
</organism>
<protein>
    <submittedName>
        <fullName evidence="7">ABC transporter permease subunit</fullName>
    </submittedName>
</protein>
<accession>A0A4U1J0H4</accession>
<feature type="transmembrane region" description="Helical" evidence="5">
    <location>
        <begin position="243"/>
        <end position="265"/>
    </location>
</feature>
<keyword evidence="4 5" id="KW-0472">Membrane</keyword>
<dbReference type="EMBL" id="SSMQ01000046">
    <property type="protein sequence ID" value="TKD00517.1"/>
    <property type="molecule type" value="Genomic_DNA"/>
</dbReference>
<comment type="caution">
    <text evidence="7">The sequence shown here is derived from an EMBL/GenBank/DDBJ whole genome shotgun (WGS) entry which is preliminary data.</text>
</comment>
<dbReference type="Gene3D" id="1.10.3720.10">
    <property type="entry name" value="MetI-like"/>
    <property type="match status" value="2"/>
</dbReference>
<name>A0A4U1J0H4_9BACT</name>
<feature type="transmembrane region" description="Helical" evidence="5">
    <location>
        <begin position="130"/>
        <end position="150"/>
    </location>
</feature>
<feature type="transmembrane region" description="Helical" evidence="5">
    <location>
        <begin position="61"/>
        <end position="88"/>
    </location>
</feature>
<feature type="domain" description="ABC transmembrane type-1" evidence="6">
    <location>
        <begin position="251"/>
        <end position="405"/>
    </location>
</feature>
<dbReference type="CDD" id="cd06261">
    <property type="entry name" value="TM_PBP2"/>
    <property type="match status" value="2"/>
</dbReference>
<feature type="transmembrane region" description="Helical" evidence="5">
    <location>
        <begin position="100"/>
        <end position="124"/>
    </location>
</feature>
<dbReference type="PANTHER" id="PTHR43470:SF3">
    <property type="entry name" value="PHOSPHATE TRANSPORT SYSTEM PERMEASE PROTEIN PSTA-RELATED"/>
    <property type="match status" value="1"/>
</dbReference>
<feature type="transmembrane region" description="Helical" evidence="5">
    <location>
        <begin position="190"/>
        <end position="211"/>
    </location>
</feature>
<comment type="similarity">
    <text evidence="5">Belongs to the binding-protein-dependent transport system permease family.</text>
</comment>
<gene>
    <name evidence="7" type="ORF">E8A74_33980</name>
</gene>
<dbReference type="GO" id="GO:0055085">
    <property type="term" value="P:transmembrane transport"/>
    <property type="evidence" value="ECO:0007669"/>
    <property type="project" value="InterPro"/>
</dbReference>
<comment type="subcellular location">
    <subcellularLocation>
        <location evidence="1 5">Cell membrane</location>
        <topology evidence="1 5">Multi-pass membrane protein</topology>
    </subcellularLocation>
</comment>
<keyword evidence="3 5" id="KW-1133">Transmembrane helix</keyword>
<dbReference type="InterPro" id="IPR000515">
    <property type="entry name" value="MetI-like"/>
</dbReference>
<dbReference type="AlphaFoldDB" id="A0A4U1J0H4"/>
<reference evidence="7 8" key="1">
    <citation type="submission" date="2019-04" db="EMBL/GenBank/DDBJ databases">
        <authorList>
            <person name="Li Y."/>
            <person name="Wang J."/>
        </authorList>
    </citation>
    <scope>NUCLEOTIDE SEQUENCE [LARGE SCALE GENOMIC DNA]</scope>
    <source>
        <strain evidence="7 8">DSM 14668</strain>
    </source>
</reference>
<dbReference type="OrthoDB" id="9785113at2"/>